<protein>
    <recommendedName>
        <fullName evidence="5">2,5-diamino-6-ribosylamino-4(3H)-pyrimidinone 5'-phosphate reductase</fullName>
        <ecNumber evidence="4">1.1.1.302</ecNumber>
    </recommendedName>
    <alternativeName>
        <fullName evidence="10">2,5-diamino-6-(5-phospho-D-ribosylamino)pyrimidin-4(3H)-one reductase</fullName>
    </alternativeName>
    <alternativeName>
        <fullName evidence="9">2,5-diamino-6-ribitylamino-4(3H)-pyrimidinone 5'-phosphate synthase</fullName>
    </alternativeName>
</protein>
<dbReference type="Gene3D" id="3.40.430.10">
    <property type="entry name" value="Dihydrofolate Reductase, subunit A"/>
    <property type="match status" value="1"/>
</dbReference>
<keyword evidence="7" id="KW-0521">NADP</keyword>
<dbReference type="EMBL" id="KQ964502">
    <property type="protein sequence ID" value="KXN70426.1"/>
    <property type="molecule type" value="Genomic_DNA"/>
</dbReference>
<evidence type="ECO:0000256" key="10">
    <source>
        <dbReference type="ARBA" id="ARBA00031630"/>
    </source>
</evidence>
<dbReference type="InterPro" id="IPR002734">
    <property type="entry name" value="RibDG_C"/>
</dbReference>
<comment type="catalytic activity">
    <reaction evidence="11">
        <text>2,5-diamino-6-(1-D-ribitylamino)pyrimidin-4(3H)-one 5'-phosphate + NAD(+) = 2,5-diamino-6-(1-D-ribosylamino)pyrimidin-4(3H)-one 5'-phosphate + NADH + H(+)</text>
        <dbReference type="Rhea" id="RHEA:27274"/>
        <dbReference type="ChEBI" id="CHEBI:15378"/>
        <dbReference type="ChEBI" id="CHEBI:57540"/>
        <dbReference type="ChEBI" id="CHEBI:57945"/>
        <dbReference type="ChEBI" id="CHEBI:58890"/>
        <dbReference type="ChEBI" id="CHEBI:59545"/>
        <dbReference type="EC" id="1.1.1.302"/>
    </reaction>
</comment>
<dbReference type="OrthoDB" id="5432at2759"/>
<evidence type="ECO:0000256" key="2">
    <source>
        <dbReference type="ARBA" id="ARBA00005104"/>
    </source>
</evidence>
<comment type="pathway">
    <text evidence="2">Cofactor biosynthesis; riboflavin biosynthesis.</text>
</comment>
<dbReference type="InterPro" id="IPR050765">
    <property type="entry name" value="Riboflavin_Biosynth_HTPR"/>
</dbReference>
<accession>A0A137P611</accession>
<dbReference type="GO" id="GO:0008703">
    <property type="term" value="F:5-amino-6-(5-phosphoribosylamino)uracil reductase activity"/>
    <property type="evidence" value="ECO:0007669"/>
    <property type="project" value="InterPro"/>
</dbReference>
<dbReference type="AlphaFoldDB" id="A0A137P611"/>
<dbReference type="PANTHER" id="PTHR38011:SF7">
    <property type="entry name" value="2,5-DIAMINO-6-RIBOSYLAMINO-4(3H)-PYRIMIDINONE 5'-PHOSPHATE REDUCTASE"/>
    <property type="match status" value="1"/>
</dbReference>
<dbReference type="SUPFAM" id="SSF53597">
    <property type="entry name" value="Dihydrofolate reductase-like"/>
    <property type="match status" value="1"/>
</dbReference>
<evidence type="ECO:0000256" key="3">
    <source>
        <dbReference type="ARBA" id="ARBA00009723"/>
    </source>
</evidence>
<evidence type="ECO:0000256" key="11">
    <source>
        <dbReference type="ARBA" id="ARBA00047550"/>
    </source>
</evidence>
<comment type="catalytic activity">
    <reaction evidence="12">
        <text>2,5-diamino-6-(1-D-ribitylamino)pyrimidin-4(3H)-one 5'-phosphate + NADP(+) = 2,5-diamino-6-(1-D-ribosylamino)pyrimidin-4(3H)-one 5'-phosphate + NADPH + H(+)</text>
        <dbReference type="Rhea" id="RHEA:27278"/>
        <dbReference type="ChEBI" id="CHEBI:15378"/>
        <dbReference type="ChEBI" id="CHEBI:57783"/>
        <dbReference type="ChEBI" id="CHEBI:58349"/>
        <dbReference type="ChEBI" id="CHEBI:58890"/>
        <dbReference type="ChEBI" id="CHEBI:59545"/>
        <dbReference type="EC" id="1.1.1.302"/>
    </reaction>
</comment>
<evidence type="ECO:0000256" key="7">
    <source>
        <dbReference type="ARBA" id="ARBA00022857"/>
    </source>
</evidence>
<dbReference type="STRING" id="796925.A0A137P611"/>
<dbReference type="InterPro" id="IPR024072">
    <property type="entry name" value="DHFR-like_dom_sf"/>
</dbReference>
<dbReference type="EC" id="1.1.1.302" evidence="4"/>
<dbReference type="NCBIfam" id="TIGR00227">
    <property type="entry name" value="ribD_Cterm"/>
    <property type="match status" value="1"/>
</dbReference>
<gene>
    <name evidence="14" type="ORF">CONCODRAFT_49683</name>
</gene>
<reference evidence="14 15" key="1">
    <citation type="journal article" date="2015" name="Genome Biol. Evol.">
        <title>Phylogenomic analyses indicate that early fungi evolved digesting cell walls of algal ancestors of land plants.</title>
        <authorList>
            <person name="Chang Y."/>
            <person name="Wang S."/>
            <person name="Sekimoto S."/>
            <person name="Aerts A.L."/>
            <person name="Choi C."/>
            <person name="Clum A."/>
            <person name="LaButti K.M."/>
            <person name="Lindquist E.A."/>
            <person name="Yee Ngan C."/>
            <person name="Ohm R.A."/>
            <person name="Salamov A.A."/>
            <person name="Grigoriev I.V."/>
            <person name="Spatafora J.W."/>
            <person name="Berbee M.L."/>
        </authorList>
    </citation>
    <scope>NUCLEOTIDE SEQUENCE [LARGE SCALE GENOMIC DNA]</scope>
    <source>
        <strain evidence="14 15">NRRL 28638</strain>
    </source>
</reference>
<dbReference type="InterPro" id="IPR011549">
    <property type="entry name" value="RibD_C"/>
</dbReference>
<dbReference type="Proteomes" id="UP000070444">
    <property type="component" value="Unassembled WGS sequence"/>
</dbReference>
<dbReference type="Pfam" id="PF01872">
    <property type="entry name" value="RibD_C"/>
    <property type="match status" value="1"/>
</dbReference>
<evidence type="ECO:0000256" key="1">
    <source>
        <dbReference type="ARBA" id="ARBA00003555"/>
    </source>
</evidence>
<comment type="similarity">
    <text evidence="3">Belongs to the HTP reductase family.</text>
</comment>
<evidence type="ECO:0000313" key="15">
    <source>
        <dbReference type="Proteomes" id="UP000070444"/>
    </source>
</evidence>
<evidence type="ECO:0000256" key="5">
    <source>
        <dbReference type="ARBA" id="ARBA00015035"/>
    </source>
</evidence>
<dbReference type="GO" id="GO:0050661">
    <property type="term" value="F:NADP binding"/>
    <property type="evidence" value="ECO:0007669"/>
    <property type="project" value="InterPro"/>
</dbReference>
<name>A0A137P611_CONC2</name>
<keyword evidence="6" id="KW-0686">Riboflavin biosynthesis</keyword>
<organism evidence="14 15">
    <name type="scientific">Conidiobolus coronatus (strain ATCC 28846 / CBS 209.66 / NRRL 28638)</name>
    <name type="common">Delacroixia coronata</name>
    <dbReference type="NCBI Taxonomy" id="796925"/>
    <lineage>
        <taxon>Eukaryota</taxon>
        <taxon>Fungi</taxon>
        <taxon>Fungi incertae sedis</taxon>
        <taxon>Zoopagomycota</taxon>
        <taxon>Entomophthoromycotina</taxon>
        <taxon>Entomophthoromycetes</taxon>
        <taxon>Entomophthorales</taxon>
        <taxon>Ancylistaceae</taxon>
        <taxon>Conidiobolus</taxon>
    </lineage>
</organism>
<keyword evidence="8" id="KW-0560">Oxidoreductase</keyword>
<evidence type="ECO:0000256" key="8">
    <source>
        <dbReference type="ARBA" id="ARBA00023002"/>
    </source>
</evidence>
<evidence type="ECO:0000256" key="6">
    <source>
        <dbReference type="ARBA" id="ARBA00022619"/>
    </source>
</evidence>
<keyword evidence="15" id="KW-1185">Reference proteome</keyword>
<feature type="domain" description="Bacterial bifunctional deaminase-reductase C-terminal" evidence="13">
    <location>
        <begin position="26"/>
        <end position="214"/>
    </location>
</feature>
<evidence type="ECO:0000313" key="14">
    <source>
        <dbReference type="EMBL" id="KXN70426.1"/>
    </source>
</evidence>
<dbReference type="PANTHER" id="PTHR38011">
    <property type="entry name" value="DIHYDROFOLATE REDUCTASE FAMILY PROTEIN (AFU_ORTHOLOGUE AFUA_8G06820)"/>
    <property type="match status" value="1"/>
</dbReference>
<dbReference type="GO" id="GO:0009231">
    <property type="term" value="P:riboflavin biosynthetic process"/>
    <property type="evidence" value="ECO:0007669"/>
    <property type="project" value="UniProtKB-UniPathway"/>
</dbReference>
<dbReference type="OMA" id="ERWNCIE"/>
<dbReference type="UniPathway" id="UPA00275"/>
<evidence type="ECO:0000256" key="12">
    <source>
        <dbReference type="ARBA" id="ARBA00049020"/>
    </source>
</evidence>
<evidence type="ECO:0000256" key="4">
    <source>
        <dbReference type="ARBA" id="ARBA00012851"/>
    </source>
</evidence>
<proteinExistence type="inferred from homology"/>
<sequence>MSNYSPEVINTCQELIQSIYSDLQEYTTLTFAQSLDGKLSSEPNKPFILSGKESLVLTHNLRAKHQGILIGTNTCLSDNPKLTARFINDPSDDKHPIPIILDSKLKIKEDCYLLNEHPKKCIIVTIEEGCDNEKLKRLEAKGAKILFSKLKNGQLDILKTVELLKSQYNIKTLMVEGGSQVIQSFLNEKNSFNKLIITIAPKLVGNMGVSVSSRINSIEDVNISIDDLSYHQLGRDCILVGDPKWKE</sequence>
<comment type="function">
    <text evidence="1">Catalyzes an early step in riboflavin biosynthesis, the NADPH-dependent reduction of the ribose side chain of 2,5-diamino-6-ribosylamino-4(3H)-pyrimidinone 5'-phosphate, yielding 2,5-diamino-6-ribitylamino-4(3H)-pyrimidinone 5'-phosphate.</text>
</comment>
<evidence type="ECO:0000259" key="13">
    <source>
        <dbReference type="Pfam" id="PF01872"/>
    </source>
</evidence>
<evidence type="ECO:0000256" key="9">
    <source>
        <dbReference type="ARBA" id="ARBA00030073"/>
    </source>
</evidence>